<feature type="domain" description="Palmitoyltransferase DHHC" evidence="10">
    <location>
        <begin position="544"/>
        <end position="657"/>
    </location>
</feature>
<evidence type="ECO:0000256" key="5">
    <source>
        <dbReference type="ARBA" id="ARBA00023043"/>
    </source>
</evidence>
<evidence type="ECO:0000256" key="1">
    <source>
        <dbReference type="ARBA" id="ARBA00004141"/>
    </source>
</evidence>
<evidence type="ECO:0000256" key="3">
    <source>
        <dbReference type="ARBA" id="ARBA00022737"/>
    </source>
</evidence>
<evidence type="ECO:0000256" key="7">
    <source>
        <dbReference type="PROSITE-ProRule" id="PRU00023"/>
    </source>
</evidence>
<evidence type="ECO:0000259" key="10">
    <source>
        <dbReference type="Pfam" id="PF01529"/>
    </source>
</evidence>
<dbReference type="Proteomes" id="UP000570595">
    <property type="component" value="Unassembled WGS sequence"/>
</dbReference>
<dbReference type="Gene3D" id="1.25.40.20">
    <property type="entry name" value="Ankyrin repeat-containing domain"/>
    <property type="match status" value="1"/>
</dbReference>
<dbReference type="InterPro" id="IPR001594">
    <property type="entry name" value="Palmitoyltrfase_DHHC"/>
</dbReference>
<dbReference type="Pfam" id="PF12796">
    <property type="entry name" value="Ank_2"/>
    <property type="match status" value="1"/>
</dbReference>
<proteinExistence type="inferred from homology"/>
<keyword evidence="3" id="KW-0677">Repeat</keyword>
<evidence type="ECO:0000256" key="6">
    <source>
        <dbReference type="ARBA" id="ARBA00023136"/>
    </source>
</evidence>
<keyword evidence="8" id="KW-0012">Acyltransferase</keyword>
<keyword evidence="4 8" id="KW-1133">Transmembrane helix</keyword>
<dbReference type="SUPFAM" id="SSF48403">
    <property type="entry name" value="Ankyrin repeat"/>
    <property type="match status" value="1"/>
</dbReference>
<feature type="region of interest" description="Disordered" evidence="9">
    <location>
        <begin position="1"/>
        <end position="57"/>
    </location>
</feature>
<comment type="similarity">
    <text evidence="8">Belongs to the DHHC palmitoyltransferase family.</text>
</comment>
<evidence type="ECO:0000256" key="8">
    <source>
        <dbReference type="RuleBase" id="RU079119"/>
    </source>
</evidence>
<comment type="domain">
    <text evidence="8">The DHHC domain is required for palmitoyltransferase activity.</text>
</comment>
<feature type="repeat" description="ANK" evidence="7">
    <location>
        <begin position="168"/>
        <end position="200"/>
    </location>
</feature>
<keyword evidence="8" id="KW-0808">Transferase</keyword>
<dbReference type="PANTHER" id="PTHR24161">
    <property type="entry name" value="ANK_REP_REGION DOMAIN-CONTAINING PROTEIN-RELATED"/>
    <property type="match status" value="1"/>
</dbReference>
<keyword evidence="6 8" id="KW-0472">Membrane</keyword>
<dbReference type="PANTHER" id="PTHR24161:SF85">
    <property type="entry name" value="PALMITOYLTRANSFERASE HIP14"/>
    <property type="match status" value="1"/>
</dbReference>
<dbReference type="InterPro" id="IPR036770">
    <property type="entry name" value="Ankyrin_rpt-contain_sf"/>
</dbReference>
<gene>
    <name evidence="11" type="ORF">FOZ61_010711</name>
</gene>
<feature type="repeat" description="ANK" evidence="7">
    <location>
        <begin position="274"/>
        <end position="306"/>
    </location>
</feature>
<keyword evidence="2 8" id="KW-0812">Transmembrane</keyword>
<feature type="transmembrane region" description="Helical" evidence="8">
    <location>
        <begin position="407"/>
        <end position="427"/>
    </location>
</feature>
<evidence type="ECO:0000256" key="4">
    <source>
        <dbReference type="ARBA" id="ARBA00022989"/>
    </source>
</evidence>
<organism evidence="11 12">
    <name type="scientific">Perkinsus olseni</name>
    <name type="common">Perkinsus atlanticus</name>
    <dbReference type="NCBI Taxonomy" id="32597"/>
    <lineage>
        <taxon>Eukaryota</taxon>
        <taxon>Sar</taxon>
        <taxon>Alveolata</taxon>
        <taxon>Perkinsozoa</taxon>
        <taxon>Perkinsea</taxon>
        <taxon>Perkinsida</taxon>
        <taxon>Perkinsidae</taxon>
        <taxon>Perkinsus</taxon>
    </lineage>
</organism>
<evidence type="ECO:0000313" key="11">
    <source>
        <dbReference type="EMBL" id="KAF4670486.1"/>
    </source>
</evidence>
<accession>A0A7J6MGE6</accession>
<reference evidence="11 12" key="1">
    <citation type="submission" date="2020-04" db="EMBL/GenBank/DDBJ databases">
        <title>Perkinsus olseni comparative genomics.</title>
        <authorList>
            <person name="Bogema D.R."/>
        </authorList>
    </citation>
    <scope>NUCLEOTIDE SEQUENCE [LARGE SCALE GENOMIC DNA]</scope>
    <source>
        <strain evidence="11">ATCC PRA-179</strain>
    </source>
</reference>
<feature type="transmembrane region" description="Helical" evidence="8">
    <location>
        <begin position="570"/>
        <end position="590"/>
    </location>
</feature>
<name>A0A7J6MGE6_PEROL</name>
<sequence length="748" mass="84411">MDDESPLDSIGDTVLPPLPSKPPEGTADDATQREDSPVETSTRERKDGTPAAGAAKNKVIVVPSESVQVIDSEHADPGLKTAIATAIPAKEISDHDRLFYLARTSCFKEIVAMPQWKEDPHMILTTRDDEGHSLLHWAALVDDFNFIEAFCNLPDFETLVGPDSKASNLQTPLMWAIIKGNLRSMASLYARGASLAAADSLKANSVVLASQHNQLLALLLLHYWCHQQGDLSPFLDQRDQTGCSAAHWAAYKGYVNILRYLDYFGLPLDEQDNQGMTPLHRATISQWPEACDFLIGKGCNPLAKNNNDETPLDIARKQKNNFLANSILKSIVKHKSKQRRGYRQLEEANELTVRASGLSSATPEVIQNDMEEGHSHMPPRAALDDELIAKEARVPWWMSLLGDKQSLWVFPGFYALVALLWISSFFLDIRPLGYDLAPVSYIIAEVLAPVCLVMFAVLVFGDPGRRPKRARGHSAVEELSEKIVAFAFRRETFDSVMGHDLVPYLLDLERTPDEALPRKHPSVVLIRLPSSRWKSPRAEEPLTMCDCCVDDFDHHCTWLNNCVGGGNQRLFIVFCVAEFLIQLFHIIVAWQCLGRIPDAMKTDYSGWWGWITFVVGRQPLLLIVFIVEVMTLPWEAFIIFFQCRVVAKNMYTNEMINFHRYGHFWRMMATGGLSGVDPEEGRGRVHREFRNPFDKGVKTNCLDFWLGHRENRRRVVAMSDTEKENLTEQCALGDREMDQFSGDLHPHQ</sequence>
<keyword evidence="5 7" id="KW-0040">ANK repeat</keyword>
<comment type="subcellular location">
    <subcellularLocation>
        <location evidence="1">Membrane</location>
        <topology evidence="1">Multi-pass membrane protein</topology>
    </subcellularLocation>
</comment>
<feature type="compositionally biased region" description="Basic and acidic residues" evidence="9">
    <location>
        <begin position="30"/>
        <end position="48"/>
    </location>
</feature>
<evidence type="ECO:0000256" key="2">
    <source>
        <dbReference type="ARBA" id="ARBA00022692"/>
    </source>
</evidence>
<dbReference type="EC" id="2.3.1.225" evidence="8"/>
<dbReference type="EMBL" id="JABAHT010000009">
    <property type="protein sequence ID" value="KAF4670486.1"/>
    <property type="molecule type" value="Genomic_DNA"/>
</dbReference>
<evidence type="ECO:0000313" key="12">
    <source>
        <dbReference type="Proteomes" id="UP000570595"/>
    </source>
</evidence>
<dbReference type="PROSITE" id="PS50088">
    <property type="entry name" value="ANK_REPEAT"/>
    <property type="match status" value="2"/>
</dbReference>
<dbReference type="SMART" id="SM00248">
    <property type="entry name" value="ANK"/>
    <property type="match status" value="4"/>
</dbReference>
<dbReference type="GO" id="GO:0019706">
    <property type="term" value="F:protein-cysteine S-palmitoyltransferase activity"/>
    <property type="evidence" value="ECO:0007669"/>
    <property type="project" value="UniProtKB-EC"/>
</dbReference>
<dbReference type="InterPro" id="IPR002110">
    <property type="entry name" value="Ankyrin_rpt"/>
</dbReference>
<dbReference type="Pfam" id="PF01529">
    <property type="entry name" value="DHHC"/>
    <property type="match status" value="1"/>
</dbReference>
<comment type="catalytic activity">
    <reaction evidence="8">
        <text>L-cysteinyl-[protein] + hexadecanoyl-CoA = S-hexadecanoyl-L-cysteinyl-[protein] + CoA</text>
        <dbReference type="Rhea" id="RHEA:36683"/>
        <dbReference type="Rhea" id="RHEA-COMP:10131"/>
        <dbReference type="Rhea" id="RHEA-COMP:11032"/>
        <dbReference type="ChEBI" id="CHEBI:29950"/>
        <dbReference type="ChEBI" id="CHEBI:57287"/>
        <dbReference type="ChEBI" id="CHEBI:57379"/>
        <dbReference type="ChEBI" id="CHEBI:74151"/>
        <dbReference type="EC" id="2.3.1.225"/>
    </reaction>
</comment>
<dbReference type="OrthoDB" id="433708at2759"/>
<dbReference type="GO" id="GO:0016020">
    <property type="term" value="C:membrane"/>
    <property type="evidence" value="ECO:0007669"/>
    <property type="project" value="UniProtKB-SubCell"/>
</dbReference>
<protein>
    <recommendedName>
        <fullName evidence="8">Palmitoyltransferase</fullName>
        <ecNumber evidence="8">2.3.1.225</ecNumber>
    </recommendedName>
</protein>
<comment type="caution">
    <text evidence="11">The sequence shown here is derived from an EMBL/GenBank/DDBJ whole genome shotgun (WGS) entry which is preliminary data.</text>
</comment>
<feature type="transmembrane region" description="Helical" evidence="8">
    <location>
        <begin position="620"/>
        <end position="641"/>
    </location>
</feature>
<feature type="transmembrane region" description="Helical" evidence="8">
    <location>
        <begin position="439"/>
        <end position="461"/>
    </location>
</feature>
<dbReference type="AlphaFoldDB" id="A0A7J6MGE6"/>
<dbReference type="PROSITE" id="PS50216">
    <property type="entry name" value="DHHC"/>
    <property type="match status" value="1"/>
</dbReference>
<evidence type="ECO:0000256" key="9">
    <source>
        <dbReference type="SAM" id="MobiDB-lite"/>
    </source>
</evidence>